<sequence>MESSEAYQLLGVAPGASKAEIERAFRLKALACHPDRMMQGGDKAEQAARVLRATEDMKALNAAKSLLLEIVPDELPEPAHDPDCPGCQEDRLKPPMPPRFPREERLVYDLRFDVLSNAENISVEGPYVPELGEVVPTEKEYHNVLRDLAGLYAEFCKTVEAIAKNLHHSDSCMVYWDPIMTALNMAGATMEEIWEIVYYLMSVDLRVIGKVNRTDWARVEMFIKHTRQGIAGVQSVVSRWFPDRERESCLKLYSVLGALLIANRRLCDPSWKAKYRAMHEAVDDWR</sequence>
<evidence type="ECO:0000313" key="2">
    <source>
        <dbReference type="Proteomes" id="UP001497700"/>
    </source>
</evidence>
<dbReference type="EMBL" id="MU393527">
    <property type="protein sequence ID" value="KAI4862392.1"/>
    <property type="molecule type" value="Genomic_DNA"/>
</dbReference>
<name>A0ACB9YT62_9PEZI</name>
<protein>
    <submittedName>
        <fullName evidence="1">Uncharacterized protein</fullName>
    </submittedName>
</protein>
<evidence type="ECO:0000313" key="1">
    <source>
        <dbReference type="EMBL" id="KAI4862392.1"/>
    </source>
</evidence>
<dbReference type="Proteomes" id="UP001497700">
    <property type="component" value="Unassembled WGS sequence"/>
</dbReference>
<keyword evidence="2" id="KW-1185">Reference proteome</keyword>
<accession>A0ACB9YT62</accession>
<proteinExistence type="predicted"/>
<reference evidence="1 2" key="1">
    <citation type="journal article" date="2022" name="New Phytol.">
        <title>Ecological generalism drives hyperdiversity of secondary metabolite gene clusters in xylarialean endophytes.</title>
        <authorList>
            <person name="Franco M.E.E."/>
            <person name="Wisecaver J.H."/>
            <person name="Arnold A.E."/>
            <person name="Ju Y.M."/>
            <person name="Slot J.C."/>
            <person name="Ahrendt S."/>
            <person name="Moore L.P."/>
            <person name="Eastman K.E."/>
            <person name="Scott K."/>
            <person name="Konkel Z."/>
            <person name="Mondo S.J."/>
            <person name="Kuo A."/>
            <person name="Hayes R.D."/>
            <person name="Haridas S."/>
            <person name="Andreopoulos B."/>
            <person name="Riley R."/>
            <person name="LaButti K."/>
            <person name="Pangilinan J."/>
            <person name="Lipzen A."/>
            <person name="Amirebrahimi M."/>
            <person name="Yan J."/>
            <person name="Adam C."/>
            <person name="Keymanesh K."/>
            <person name="Ng V."/>
            <person name="Louie K."/>
            <person name="Northen T."/>
            <person name="Drula E."/>
            <person name="Henrissat B."/>
            <person name="Hsieh H.M."/>
            <person name="Youens-Clark K."/>
            <person name="Lutzoni F."/>
            <person name="Miadlikowska J."/>
            <person name="Eastwood D.C."/>
            <person name="Hamelin R.C."/>
            <person name="Grigoriev I.V."/>
            <person name="U'Ren J.M."/>
        </authorList>
    </citation>
    <scope>NUCLEOTIDE SEQUENCE [LARGE SCALE GENOMIC DNA]</scope>
    <source>
        <strain evidence="1 2">CBS 119005</strain>
    </source>
</reference>
<gene>
    <name evidence="1" type="ORF">F4820DRAFT_451053</name>
</gene>
<comment type="caution">
    <text evidence="1">The sequence shown here is derived from an EMBL/GenBank/DDBJ whole genome shotgun (WGS) entry which is preliminary data.</text>
</comment>
<organism evidence="1 2">
    <name type="scientific">Hypoxylon rubiginosum</name>
    <dbReference type="NCBI Taxonomy" id="110542"/>
    <lineage>
        <taxon>Eukaryota</taxon>
        <taxon>Fungi</taxon>
        <taxon>Dikarya</taxon>
        <taxon>Ascomycota</taxon>
        <taxon>Pezizomycotina</taxon>
        <taxon>Sordariomycetes</taxon>
        <taxon>Xylariomycetidae</taxon>
        <taxon>Xylariales</taxon>
        <taxon>Hypoxylaceae</taxon>
        <taxon>Hypoxylon</taxon>
    </lineage>
</organism>